<sequence length="37" mass="4353">MLFPLRHIPFLALMEVIRNVNVKETNLVSLFGDCREH</sequence>
<dbReference type="EMBL" id="GL380196">
    <property type="protein sequence ID" value="EGT50181.1"/>
    <property type="molecule type" value="Genomic_DNA"/>
</dbReference>
<evidence type="ECO:0000313" key="2">
    <source>
        <dbReference type="Proteomes" id="UP000008068"/>
    </source>
</evidence>
<proteinExistence type="predicted"/>
<dbReference type="AlphaFoldDB" id="G0PB08"/>
<reference evidence="2" key="1">
    <citation type="submission" date="2011-07" db="EMBL/GenBank/DDBJ databases">
        <authorList>
            <consortium name="Caenorhabditis brenneri Sequencing and Analysis Consortium"/>
            <person name="Wilson R.K."/>
        </authorList>
    </citation>
    <scope>NUCLEOTIDE SEQUENCE [LARGE SCALE GENOMIC DNA]</scope>
    <source>
        <strain evidence="2">PB2801</strain>
    </source>
</reference>
<evidence type="ECO:0000313" key="1">
    <source>
        <dbReference type="EMBL" id="EGT50181.1"/>
    </source>
</evidence>
<dbReference type="Proteomes" id="UP000008068">
    <property type="component" value="Unassembled WGS sequence"/>
</dbReference>
<protein>
    <submittedName>
        <fullName evidence="1">Uncharacterized protein</fullName>
    </submittedName>
</protein>
<keyword evidence="2" id="KW-1185">Reference proteome</keyword>
<dbReference type="HOGENOM" id="CLU_3351561_0_0_1"/>
<gene>
    <name evidence="1" type="ORF">CAEBREN_28603</name>
</gene>
<name>G0PB08_CAEBE</name>
<accession>G0PB08</accession>
<dbReference type="InParanoid" id="G0PB08"/>
<organism evidence="2">
    <name type="scientific">Caenorhabditis brenneri</name>
    <name type="common">Nematode worm</name>
    <dbReference type="NCBI Taxonomy" id="135651"/>
    <lineage>
        <taxon>Eukaryota</taxon>
        <taxon>Metazoa</taxon>
        <taxon>Ecdysozoa</taxon>
        <taxon>Nematoda</taxon>
        <taxon>Chromadorea</taxon>
        <taxon>Rhabditida</taxon>
        <taxon>Rhabditina</taxon>
        <taxon>Rhabditomorpha</taxon>
        <taxon>Rhabditoidea</taxon>
        <taxon>Rhabditidae</taxon>
        <taxon>Peloderinae</taxon>
        <taxon>Caenorhabditis</taxon>
    </lineage>
</organism>